<keyword evidence="10" id="KW-1185">Reference proteome</keyword>
<keyword evidence="2 5" id="KW-0285">Flavoprotein</keyword>
<dbReference type="PIRSF" id="PIRSF000190">
    <property type="entry name" value="Pyd_amn-ph_oxd"/>
    <property type="match status" value="1"/>
</dbReference>
<evidence type="ECO:0000259" key="7">
    <source>
        <dbReference type="Pfam" id="PF01243"/>
    </source>
</evidence>
<comment type="subunit">
    <text evidence="5">Homodimer.</text>
</comment>
<keyword evidence="3 5" id="KW-0288">FMN</keyword>
<keyword evidence="5" id="KW-0664">Pyridoxine biosynthesis</keyword>
<comment type="pathway">
    <text evidence="5">Cofactor metabolism; pyridoxal 5'-phosphate salvage; pyridoxal 5'-phosphate from pyridoxamine 5'-phosphate: step 1/1.</text>
</comment>
<feature type="binding site" evidence="5">
    <location>
        <position position="113"/>
    </location>
    <ligand>
        <name>substrate</name>
    </ligand>
</feature>
<dbReference type="OrthoDB" id="9780392at2"/>
<evidence type="ECO:0000256" key="2">
    <source>
        <dbReference type="ARBA" id="ARBA00022630"/>
    </source>
</evidence>
<comment type="similarity">
    <text evidence="1 5">Belongs to the pyridoxamine 5'-phosphate oxidase family.</text>
</comment>
<protein>
    <recommendedName>
        <fullName evidence="5">Pyridoxine/pyridoxamine 5'-phosphate oxidase</fullName>
        <ecNumber evidence="5">1.4.3.5</ecNumber>
    </recommendedName>
    <alternativeName>
        <fullName evidence="5">PNP/PMP oxidase</fullName>
        <shortName evidence="5">PNPOx</shortName>
    </alternativeName>
    <alternativeName>
        <fullName evidence="5">Pyridoxal 5'-phosphate synthase</fullName>
    </alternativeName>
</protein>
<comment type="catalytic activity">
    <reaction evidence="5">
        <text>pyridoxamine 5'-phosphate + O2 + H2O = pyridoxal 5'-phosphate + H2O2 + NH4(+)</text>
        <dbReference type="Rhea" id="RHEA:15817"/>
        <dbReference type="ChEBI" id="CHEBI:15377"/>
        <dbReference type="ChEBI" id="CHEBI:15379"/>
        <dbReference type="ChEBI" id="CHEBI:16240"/>
        <dbReference type="ChEBI" id="CHEBI:28938"/>
        <dbReference type="ChEBI" id="CHEBI:58451"/>
        <dbReference type="ChEBI" id="CHEBI:597326"/>
        <dbReference type="EC" id="1.4.3.5"/>
    </reaction>
</comment>
<proteinExistence type="inferred from homology"/>
<dbReference type="PANTHER" id="PTHR10851:SF0">
    <property type="entry name" value="PYRIDOXINE-5'-PHOSPHATE OXIDASE"/>
    <property type="match status" value="1"/>
</dbReference>
<dbReference type="HAMAP" id="MF_01629">
    <property type="entry name" value="PdxH"/>
    <property type="match status" value="1"/>
</dbReference>
<evidence type="ECO:0000256" key="5">
    <source>
        <dbReference type="HAMAP-Rule" id="MF_01629"/>
    </source>
</evidence>
<feature type="domain" description="Pyridoxamine 5'-phosphate oxidase N-terminal" evidence="7">
    <location>
        <begin position="28"/>
        <end position="148"/>
    </location>
</feature>
<dbReference type="Proteomes" id="UP000218890">
    <property type="component" value="Chromosome"/>
</dbReference>
<evidence type="ECO:0000256" key="3">
    <source>
        <dbReference type="ARBA" id="ARBA00022643"/>
    </source>
</evidence>
<feature type="binding site" evidence="5 6">
    <location>
        <begin position="66"/>
        <end position="67"/>
    </location>
    <ligand>
        <name>FMN</name>
        <dbReference type="ChEBI" id="CHEBI:58210"/>
    </ligand>
</feature>
<comment type="function">
    <text evidence="5">Catalyzes the oxidation of either pyridoxine 5'-phosphate (PNP) or pyridoxamine 5'-phosphate (PMP) into pyridoxal 5'-phosphate (PLP).</text>
</comment>
<feature type="binding site" evidence="5">
    <location>
        <position position="121"/>
    </location>
    <ligand>
        <name>substrate</name>
    </ligand>
</feature>
<comment type="pathway">
    <text evidence="5">Cofactor metabolism; pyridoxal 5'-phosphate salvage; pyridoxal 5'-phosphate from pyridoxine 5'-phosphate: step 1/1.</text>
</comment>
<dbReference type="EMBL" id="AP017372">
    <property type="protein sequence ID" value="BAU57741.1"/>
    <property type="molecule type" value="Genomic_DNA"/>
</dbReference>
<dbReference type="AlphaFoldDB" id="A0A0X8X903"/>
<feature type="domain" description="Pyridoxine 5'-phosphate oxidase dimerisation C-terminal" evidence="8">
    <location>
        <begin position="161"/>
        <end position="201"/>
    </location>
</feature>
<dbReference type="SUPFAM" id="SSF50475">
    <property type="entry name" value="FMN-binding split barrel"/>
    <property type="match status" value="1"/>
</dbReference>
<feature type="binding site" evidence="5 6">
    <location>
        <position position="174"/>
    </location>
    <ligand>
        <name>FMN</name>
        <dbReference type="ChEBI" id="CHEBI:58210"/>
    </ligand>
</feature>
<dbReference type="GO" id="GO:0010181">
    <property type="term" value="F:FMN binding"/>
    <property type="evidence" value="ECO:0007669"/>
    <property type="project" value="UniProtKB-UniRule"/>
</dbReference>
<dbReference type="InterPro" id="IPR000659">
    <property type="entry name" value="Pyridox_Oxase"/>
</dbReference>
<feature type="binding site" evidence="5 6">
    <location>
        <position position="95"/>
    </location>
    <ligand>
        <name>FMN</name>
        <dbReference type="ChEBI" id="CHEBI:58210"/>
    </ligand>
</feature>
<dbReference type="InterPro" id="IPR012349">
    <property type="entry name" value="Split_barrel_FMN-bd"/>
</dbReference>
<gene>
    <name evidence="5 9" type="primary">pdxH</name>
    <name evidence="9" type="ORF">HH1059_10430</name>
</gene>
<dbReference type="NCBIfam" id="TIGR00558">
    <property type="entry name" value="pdxH"/>
    <property type="match status" value="1"/>
</dbReference>
<feature type="binding site" evidence="5">
    <location>
        <position position="117"/>
    </location>
    <ligand>
        <name>substrate</name>
    </ligand>
</feature>
<evidence type="ECO:0000256" key="1">
    <source>
        <dbReference type="ARBA" id="ARBA00007301"/>
    </source>
</evidence>
<reference evidence="9" key="1">
    <citation type="submission" date="2016-02" db="EMBL/GenBank/DDBJ databases">
        <title>Halorhodospira halochloris DSM-1059 complete genome, version 2.</title>
        <authorList>
            <person name="Tsukatani Y."/>
        </authorList>
    </citation>
    <scope>NUCLEOTIDE SEQUENCE</scope>
    <source>
        <strain evidence="9">DSM 1059</strain>
    </source>
</reference>
<evidence type="ECO:0000313" key="10">
    <source>
        <dbReference type="Proteomes" id="UP000218890"/>
    </source>
</evidence>
<evidence type="ECO:0000259" key="8">
    <source>
        <dbReference type="Pfam" id="PF10590"/>
    </source>
</evidence>
<dbReference type="GO" id="GO:0008615">
    <property type="term" value="P:pyridoxine biosynthetic process"/>
    <property type="evidence" value="ECO:0007669"/>
    <property type="project" value="UniProtKB-UniRule"/>
</dbReference>
<evidence type="ECO:0000256" key="4">
    <source>
        <dbReference type="ARBA" id="ARBA00023002"/>
    </source>
</evidence>
<organism evidence="9 10">
    <name type="scientific">Halorhodospira halochloris</name>
    <name type="common">Ectothiorhodospira halochloris</name>
    <dbReference type="NCBI Taxonomy" id="1052"/>
    <lineage>
        <taxon>Bacteria</taxon>
        <taxon>Pseudomonadati</taxon>
        <taxon>Pseudomonadota</taxon>
        <taxon>Gammaproteobacteria</taxon>
        <taxon>Chromatiales</taxon>
        <taxon>Ectothiorhodospiraceae</taxon>
        <taxon>Halorhodospira</taxon>
    </lineage>
</organism>
<feature type="binding site" evidence="5">
    <location>
        <begin position="180"/>
        <end position="182"/>
    </location>
    <ligand>
        <name>substrate</name>
    </ligand>
</feature>
<feature type="binding site" evidence="5 6">
    <location>
        <position position="72"/>
    </location>
    <ligand>
        <name>FMN</name>
        <dbReference type="ChEBI" id="CHEBI:58210"/>
    </ligand>
</feature>
<evidence type="ECO:0000313" key="9">
    <source>
        <dbReference type="EMBL" id="BAU57741.1"/>
    </source>
</evidence>
<feature type="binding site" evidence="5 6">
    <location>
        <begin position="130"/>
        <end position="131"/>
    </location>
    <ligand>
        <name>FMN</name>
        <dbReference type="ChEBI" id="CHEBI:58210"/>
    </ligand>
</feature>
<dbReference type="PANTHER" id="PTHR10851">
    <property type="entry name" value="PYRIDOXINE-5-PHOSPHATE OXIDASE"/>
    <property type="match status" value="1"/>
</dbReference>
<comment type="catalytic activity">
    <reaction evidence="5">
        <text>pyridoxine 5'-phosphate + O2 = pyridoxal 5'-phosphate + H2O2</text>
        <dbReference type="Rhea" id="RHEA:15149"/>
        <dbReference type="ChEBI" id="CHEBI:15379"/>
        <dbReference type="ChEBI" id="CHEBI:16240"/>
        <dbReference type="ChEBI" id="CHEBI:58589"/>
        <dbReference type="ChEBI" id="CHEBI:597326"/>
        <dbReference type="EC" id="1.4.3.5"/>
    </reaction>
</comment>
<dbReference type="Gene3D" id="2.30.110.10">
    <property type="entry name" value="Electron Transport, Fmn-binding Protein, Chain A"/>
    <property type="match status" value="1"/>
</dbReference>
<sequence>MNEPRSASDDLYREALDRVKQAIERASQTDLYEPTAGVLATAGNAGWPTARTVLLKGLDEAGALFYTNLCSRKAQQLSENPRASLCFFWQPLAEQVEICGSVVRISAAEADEYWAERPRDSQIGGWASDQSQPLESRRELEERAAEIERRFPDRIPRPPHWSGYRLVPVSIELWRAGEGRLHERERYELHPEGWERMLLNP</sequence>
<dbReference type="InterPro" id="IPR011576">
    <property type="entry name" value="Pyridox_Oxase_N"/>
</dbReference>
<feature type="binding site" evidence="5 6">
    <location>
        <position position="184"/>
    </location>
    <ligand>
        <name>FMN</name>
        <dbReference type="ChEBI" id="CHEBI:58210"/>
    </ligand>
</feature>
<feature type="binding site" evidence="5 6">
    <location>
        <position position="73"/>
    </location>
    <ligand>
        <name>FMN</name>
        <dbReference type="ChEBI" id="CHEBI:58210"/>
    </ligand>
</feature>
<accession>A0A0X8X903</accession>
<dbReference type="GO" id="GO:0004733">
    <property type="term" value="F:pyridoxamine phosphate oxidase activity"/>
    <property type="evidence" value="ECO:0007669"/>
    <property type="project" value="UniProtKB-UniRule"/>
</dbReference>
<dbReference type="NCBIfam" id="NF004231">
    <property type="entry name" value="PRK05679.1"/>
    <property type="match status" value="1"/>
</dbReference>
<evidence type="ECO:0000256" key="6">
    <source>
        <dbReference type="PIRSR" id="PIRSR000190-2"/>
    </source>
</evidence>
<comment type="cofactor">
    <cofactor evidence="5 6">
        <name>FMN</name>
        <dbReference type="ChEBI" id="CHEBI:58210"/>
    </cofactor>
    <text evidence="5 6">Binds 1 FMN per subunit.</text>
</comment>
<dbReference type="RefSeq" id="WP_096409015.1">
    <property type="nucleotide sequence ID" value="NZ_AP017372.2"/>
</dbReference>
<dbReference type="Pfam" id="PF01243">
    <property type="entry name" value="PNPOx_N"/>
    <property type="match status" value="1"/>
</dbReference>
<keyword evidence="4 5" id="KW-0560">Oxidoreductase</keyword>
<name>A0A0X8X903_HALHR</name>
<dbReference type="InterPro" id="IPR019576">
    <property type="entry name" value="Pyridoxamine_oxidase_dimer_C"/>
</dbReference>
<dbReference type="EC" id="1.4.3.5" evidence="5"/>
<feature type="binding site" evidence="5">
    <location>
        <position position="56"/>
    </location>
    <ligand>
        <name>substrate</name>
    </ligand>
</feature>
<dbReference type="Pfam" id="PF10590">
    <property type="entry name" value="PNP_phzG_C"/>
    <property type="match status" value="1"/>
</dbReference>
<dbReference type="UniPathway" id="UPA01068">
    <property type="reaction ID" value="UER00304"/>
</dbReference>
<feature type="binding site" evidence="5 6">
    <location>
        <begin position="51"/>
        <end position="56"/>
    </location>
    <ligand>
        <name>FMN</name>
        <dbReference type="ChEBI" id="CHEBI:58210"/>
    </ligand>
</feature>
<dbReference type="KEGG" id="hhk:HH1059_10430"/>